<dbReference type="NCBIfam" id="NF003726">
    <property type="entry name" value="PRK05329.2-5"/>
    <property type="match status" value="1"/>
</dbReference>
<dbReference type="GO" id="GO:0004368">
    <property type="term" value="F:glycerol-3-phosphate dehydrogenase (quinone) activity"/>
    <property type="evidence" value="ECO:0007669"/>
    <property type="project" value="UniProtKB-EC"/>
</dbReference>
<comment type="caution">
    <text evidence="5">The sequence shown here is derived from an EMBL/GenBank/DDBJ whole genome shotgun (WGS) entry which is preliminary data.</text>
</comment>
<evidence type="ECO:0000256" key="1">
    <source>
        <dbReference type="ARBA" id="ARBA00022630"/>
    </source>
</evidence>
<dbReference type="EMBL" id="RSAS01000806">
    <property type="protein sequence ID" value="RRR67154.1"/>
    <property type="molecule type" value="Genomic_DNA"/>
</dbReference>
<evidence type="ECO:0000313" key="5">
    <source>
        <dbReference type="EMBL" id="RRR67154.1"/>
    </source>
</evidence>
<protein>
    <submittedName>
        <fullName evidence="5">Glycerol-3-phosphate dehydrogenase subunit GlpB</fullName>
        <ecNumber evidence="5">1.1.5.3</ecNumber>
    </submittedName>
</protein>
<dbReference type="InterPro" id="IPR009158">
    <property type="entry name" value="G3P_DH_GlpB_su"/>
</dbReference>
<accession>A0A426TSN8</accession>
<evidence type="ECO:0000256" key="3">
    <source>
        <dbReference type="ARBA" id="ARBA00023002"/>
    </source>
</evidence>
<name>A0A426TSN8_9CHLR</name>
<feature type="domain" description="FAD-dependent oxidoreductase 2 FAD-binding" evidence="4">
    <location>
        <begin position="4"/>
        <end position="398"/>
    </location>
</feature>
<dbReference type="EC" id="1.1.5.3" evidence="5"/>
<keyword evidence="2" id="KW-0288">FMN</keyword>
<organism evidence="5 6">
    <name type="scientific">Candidatus Viridilinea halotolerans</name>
    <dbReference type="NCBI Taxonomy" id="2491704"/>
    <lineage>
        <taxon>Bacteria</taxon>
        <taxon>Bacillati</taxon>
        <taxon>Chloroflexota</taxon>
        <taxon>Chloroflexia</taxon>
        <taxon>Chloroflexales</taxon>
        <taxon>Chloroflexineae</taxon>
        <taxon>Oscillochloridaceae</taxon>
        <taxon>Candidatus Viridilinea</taxon>
    </lineage>
</organism>
<proteinExistence type="predicted"/>
<dbReference type="InterPro" id="IPR003953">
    <property type="entry name" value="FAD-dep_OxRdtase_2_FAD-bd"/>
</dbReference>
<evidence type="ECO:0000313" key="6">
    <source>
        <dbReference type="Proteomes" id="UP000280307"/>
    </source>
</evidence>
<dbReference type="Proteomes" id="UP000280307">
    <property type="component" value="Unassembled WGS sequence"/>
</dbReference>
<dbReference type="GO" id="GO:0009331">
    <property type="term" value="C:glycerol-3-phosphate dehydrogenase (FAD) complex"/>
    <property type="evidence" value="ECO:0007669"/>
    <property type="project" value="InterPro"/>
</dbReference>
<keyword evidence="1" id="KW-0285">Flavoprotein</keyword>
<sequence length="411" mass="43698">MEYDTIVIGAGLAGLTAANARAARGERVLLLAKGHGACQWASGCVDLLDAPEHPLAAIAQLAAKHPLHPYARVGPAALHGGLKLLQSACSKMGYPLVGSPTQTLRLPTALGALRPTSLVPLTMVAGEARQLAAGGPLLIAGFRALRDFFPPLIAANLRTQGFPATSCYLTMPNSERQRDFTPMNLAHLFERPAFRENVAQQLRAHVRQGGYTRIGLPAVLGLHHAVTVVQALQQTSNALIFEIPTPPTSIPGMRLAHALEQAARQAGVHIQLGSWVVRGSGSQKRLETIYSAAAAREQRHHAQHWVLATGGILGGGIRREPQGALRETALGLPVHSPSQANEWFHPHLFAPGGHPIFQAGIATDQHLRPLDAAGQIMYTNVMIVGSALAHCDPLREGCREGIAVATGYKES</sequence>
<dbReference type="InterPro" id="IPR036188">
    <property type="entry name" value="FAD/NAD-bd_sf"/>
</dbReference>
<dbReference type="PIRSF" id="PIRSF000141">
    <property type="entry name" value="Anaerobic_G3P_dh"/>
    <property type="match status" value="1"/>
</dbReference>
<reference evidence="5 6" key="1">
    <citation type="submission" date="2018-12" db="EMBL/GenBank/DDBJ databases">
        <title>Genome Sequence of Candidatus Viridilinea halotolerans isolated from saline sulfide-rich spring.</title>
        <authorList>
            <person name="Grouzdev D.S."/>
            <person name="Burganskaya E.I."/>
            <person name="Krutkina M.S."/>
            <person name="Sukhacheva M.V."/>
            <person name="Gorlenko V.M."/>
        </authorList>
    </citation>
    <scope>NUCLEOTIDE SEQUENCE [LARGE SCALE GENOMIC DNA]</scope>
    <source>
        <strain evidence="5">Chok-6</strain>
    </source>
</reference>
<keyword evidence="3 5" id="KW-0560">Oxidoreductase</keyword>
<evidence type="ECO:0000259" key="4">
    <source>
        <dbReference type="Pfam" id="PF00890"/>
    </source>
</evidence>
<gene>
    <name evidence="5" type="primary">glpB</name>
    <name evidence="5" type="ORF">EI684_19430</name>
</gene>
<dbReference type="NCBIfam" id="TIGR03378">
    <property type="entry name" value="glycerol3P_GlpB"/>
    <property type="match status" value="1"/>
</dbReference>
<dbReference type="AlphaFoldDB" id="A0A426TSN8"/>
<dbReference type="SUPFAM" id="SSF51905">
    <property type="entry name" value="FAD/NAD(P)-binding domain"/>
    <property type="match status" value="1"/>
</dbReference>
<dbReference type="Pfam" id="PF00890">
    <property type="entry name" value="FAD_binding_2"/>
    <property type="match status" value="1"/>
</dbReference>
<evidence type="ECO:0000256" key="2">
    <source>
        <dbReference type="ARBA" id="ARBA00022643"/>
    </source>
</evidence>
<dbReference type="Gene3D" id="3.50.50.60">
    <property type="entry name" value="FAD/NAD(P)-binding domain"/>
    <property type="match status" value="1"/>
</dbReference>